<dbReference type="InterPro" id="IPR008269">
    <property type="entry name" value="Lon_proteolytic"/>
</dbReference>
<dbReference type="GO" id="GO:0006508">
    <property type="term" value="P:proteolysis"/>
    <property type="evidence" value="ECO:0007669"/>
    <property type="project" value="UniProtKB-KW"/>
</dbReference>
<dbReference type="Gene3D" id="1.10.8.60">
    <property type="match status" value="1"/>
</dbReference>
<dbReference type="SUPFAM" id="SSF54211">
    <property type="entry name" value="Ribosomal protein S5 domain 2-like"/>
    <property type="match status" value="1"/>
</dbReference>
<dbReference type="GO" id="GO:0005524">
    <property type="term" value="F:ATP binding"/>
    <property type="evidence" value="ECO:0007669"/>
    <property type="project" value="InterPro"/>
</dbReference>
<dbReference type="Pfam" id="PF13654">
    <property type="entry name" value="AAA_32"/>
    <property type="match status" value="1"/>
</dbReference>
<dbReference type="Proteomes" id="UP000228560">
    <property type="component" value="Unassembled WGS sequence"/>
</dbReference>
<dbReference type="InterPro" id="IPR046843">
    <property type="entry name" value="LonB_AAA-LID"/>
</dbReference>
<protein>
    <recommendedName>
        <fullName evidence="2">endopeptidase La</fullName>
        <ecNumber evidence="2">3.4.21.53</ecNumber>
    </recommendedName>
</protein>
<dbReference type="InterPro" id="IPR014721">
    <property type="entry name" value="Ribsml_uS5_D2-typ_fold_subgr"/>
</dbReference>
<accession>A0A2M8CCW6</accession>
<dbReference type="InterPro" id="IPR041699">
    <property type="entry name" value="AAA_32"/>
</dbReference>
<name>A0A1J5GLS8_9BACT</name>
<evidence type="ECO:0000313" key="6">
    <source>
        <dbReference type="EMBL" id="PIX34141.1"/>
    </source>
</evidence>
<dbReference type="PRINTS" id="PR00830">
    <property type="entry name" value="ENDOLAPTASE"/>
</dbReference>
<evidence type="ECO:0000256" key="3">
    <source>
        <dbReference type="SAM" id="Coils"/>
    </source>
</evidence>
<accession>A0A2M7K7M8</accession>
<keyword evidence="1 2" id="KW-0645">Protease</keyword>
<dbReference type="InterPro" id="IPR027065">
    <property type="entry name" value="Lon_Prtase"/>
</dbReference>
<dbReference type="EMBL" id="MNYY01000031">
    <property type="protein sequence ID" value="OIP73220.1"/>
    <property type="molecule type" value="Genomic_DNA"/>
</dbReference>
<dbReference type="Pfam" id="PF20437">
    <property type="entry name" value="LonC_helical"/>
    <property type="match status" value="1"/>
</dbReference>
<dbReference type="GO" id="GO:0004176">
    <property type="term" value="F:ATP-dependent peptidase activity"/>
    <property type="evidence" value="ECO:0007669"/>
    <property type="project" value="UniProtKB-UniRule"/>
</dbReference>
<feature type="active site" evidence="2">
    <location>
        <position position="669"/>
    </location>
</feature>
<dbReference type="InterPro" id="IPR046844">
    <property type="entry name" value="Lon-like_helical"/>
</dbReference>
<dbReference type="InterPro" id="IPR027417">
    <property type="entry name" value="P-loop_NTPase"/>
</dbReference>
<dbReference type="GO" id="GO:0004252">
    <property type="term" value="F:serine-type endopeptidase activity"/>
    <property type="evidence" value="ECO:0007669"/>
    <property type="project" value="UniProtKB-UniRule"/>
</dbReference>
<dbReference type="GO" id="GO:0030163">
    <property type="term" value="P:protein catabolic process"/>
    <property type="evidence" value="ECO:0007669"/>
    <property type="project" value="InterPro"/>
</dbReference>
<feature type="domain" description="Lon proteolytic" evidence="4">
    <location>
        <begin position="579"/>
        <end position="774"/>
    </location>
</feature>
<dbReference type="SUPFAM" id="SSF52540">
    <property type="entry name" value="P-loop containing nucleoside triphosphate hydrolases"/>
    <property type="match status" value="1"/>
</dbReference>
<evidence type="ECO:0000313" key="10">
    <source>
        <dbReference type="Proteomes" id="UP000231493"/>
    </source>
</evidence>
<feature type="active site" evidence="2">
    <location>
        <position position="712"/>
    </location>
</feature>
<gene>
    <name evidence="5" type="ORF">AUK42_01335</name>
    <name evidence="7" type="ORF">CO097_04045</name>
    <name evidence="6" type="ORF">COZ58_05000</name>
</gene>
<dbReference type="Proteomes" id="UP000182763">
    <property type="component" value="Unassembled WGS sequence"/>
</dbReference>
<comment type="caution">
    <text evidence="5">The sequence shown here is derived from an EMBL/GenBank/DDBJ whole genome shotgun (WGS) entry which is preliminary data.</text>
</comment>
<dbReference type="EC" id="3.4.21.53" evidence="2"/>
<evidence type="ECO:0000256" key="2">
    <source>
        <dbReference type="PROSITE-ProRule" id="PRU01122"/>
    </source>
</evidence>
<dbReference type="Proteomes" id="UP000231493">
    <property type="component" value="Unassembled WGS sequence"/>
</dbReference>
<feature type="coiled-coil region" evidence="3">
    <location>
        <begin position="216"/>
        <end position="243"/>
    </location>
</feature>
<dbReference type="PANTHER" id="PTHR10046">
    <property type="entry name" value="ATP DEPENDENT LON PROTEASE FAMILY MEMBER"/>
    <property type="match status" value="1"/>
</dbReference>
<evidence type="ECO:0000313" key="8">
    <source>
        <dbReference type="Proteomes" id="UP000182763"/>
    </source>
</evidence>
<keyword evidence="3" id="KW-0175">Coiled coil</keyword>
<evidence type="ECO:0000313" key="7">
    <source>
        <dbReference type="EMBL" id="PJB56917.1"/>
    </source>
</evidence>
<dbReference type="EMBL" id="PFTV01000099">
    <property type="protein sequence ID" value="PJB56917.1"/>
    <property type="molecule type" value="Genomic_DNA"/>
</dbReference>
<reference evidence="9 10" key="2">
    <citation type="submission" date="2017-09" db="EMBL/GenBank/DDBJ databases">
        <title>Depth-based differentiation of microbial function through sediment-hosted aquifers and enrichment of novel symbionts in the deep terrestrial subsurface.</title>
        <authorList>
            <person name="Probst A.J."/>
            <person name="Ladd B."/>
            <person name="Jarett J.K."/>
            <person name="Geller-Mcgrath D.E."/>
            <person name="Sieber C.M."/>
            <person name="Emerson J.B."/>
            <person name="Anantharaman K."/>
            <person name="Thomas B.C."/>
            <person name="Malmstrom R."/>
            <person name="Stieglmeier M."/>
            <person name="Klingl A."/>
            <person name="Woyke T."/>
            <person name="Ryan C.M."/>
            <person name="Banfield J.F."/>
        </authorList>
    </citation>
    <scope>NUCLEOTIDE SEQUENCE [LARGE SCALE GENOMIC DNA]</scope>
    <source>
        <strain evidence="7">CG_4_9_14_3_um_filter_33_16</strain>
    </source>
</reference>
<proteinExistence type="inferred from homology"/>
<dbReference type="Gene3D" id="3.30.230.10">
    <property type="match status" value="1"/>
</dbReference>
<reference evidence="6" key="3">
    <citation type="submission" date="2017-09" db="EMBL/GenBank/DDBJ databases">
        <title>Depth-based differentiation of microbial function through sediment-hosted aquifers and enrichment of novel symbionts in the deep terrestrial subsurface.</title>
        <authorList>
            <person name="Probst A.J."/>
            <person name="Ladd B."/>
            <person name="Jarett J.K."/>
            <person name="Geller-Mcgrath D.E."/>
            <person name="Sieber C.M.K."/>
            <person name="Emerson J.B."/>
            <person name="Anantharaman K."/>
            <person name="Thomas B.C."/>
            <person name="Malmstrom R."/>
            <person name="Stieglmeier M."/>
            <person name="Klingl A."/>
            <person name="Woyke T."/>
            <person name="Ryan C.M."/>
            <person name="Banfield J.F."/>
        </authorList>
    </citation>
    <scope>NUCLEOTIDE SEQUENCE</scope>
    <source>
        <strain evidence="6">CG_4_8_14_3_um_filter_34_18</strain>
    </source>
</reference>
<keyword evidence="2" id="KW-0720">Serine protease</keyword>
<evidence type="ECO:0000259" key="4">
    <source>
        <dbReference type="PROSITE" id="PS51786"/>
    </source>
</evidence>
<reference evidence="5 8" key="1">
    <citation type="journal article" date="2016" name="Environ. Microbiol.">
        <title>Genomic resolution of a cold subsurface aquifer community provides metabolic insights for novel microbes adapted to high CO concentrations.</title>
        <authorList>
            <person name="Probst A.J."/>
            <person name="Castelle C.J."/>
            <person name="Singh A."/>
            <person name="Brown C.T."/>
            <person name="Anantharaman K."/>
            <person name="Sharon I."/>
            <person name="Hug L.A."/>
            <person name="Burstein D."/>
            <person name="Emerson J.B."/>
            <person name="Thomas B.C."/>
            <person name="Banfield J.F."/>
        </authorList>
    </citation>
    <scope>NUCLEOTIDE SEQUENCE [LARGE SCALE GENOMIC DNA]</scope>
    <source>
        <strain evidence="5">CG2_30_33_13</strain>
    </source>
</reference>
<dbReference type="Gene3D" id="3.40.50.300">
    <property type="entry name" value="P-loop containing nucleotide triphosphate hydrolases"/>
    <property type="match status" value="2"/>
</dbReference>
<organism evidence="5 8">
    <name type="scientific">Candidatus Infernicultor aquiphilus</name>
    <dbReference type="NCBI Taxonomy" id="1805029"/>
    <lineage>
        <taxon>Bacteria</taxon>
        <taxon>Pseudomonadati</taxon>
        <taxon>Atribacterota</taxon>
        <taxon>Candidatus Phoenicimicrobiia</taxon>
        <taxon>Candidatus Pheonicimicrobiales</taxon>
        <taxon>Candidatus Phoenicimicrobiaceae</taxon>
        <taxon>Candidatus Infernicultor</taxon>
    </lineage>
</organism>
<dbReference type="EMBL" id="PFIP01000100">
    <property type="protein sequence ID" value="PIX34141.1"/>
    <property type="molecule type" value="Genomic_DNA"/>
</dbReference>
<accession>A0A1J5GLS8</accession>
<sequence length="813" mass="92891">MEIKNVNYEEIPIEKLRWKCDLSKLNIKTTNDLKPSKKILGQERALKAIKLGLEMEYLGYNLFVTGKAGTGRSTTIKMLLEGRKREGVEFDDKCYVNNFKNPDMPRAINLLAGQGKIFKKDMENLISSLRKKIPLIFESKRYQANKKSIIEDLKNKQKEMVKKFEKRVNKENFTLVQIQMGIYTKPEILPIITGKPINLDKLESMVELKQFSEKDFKIIQKKYNELSSQLSEISKEISNIEKDLNQKLFSLDYKMVSPMVEELISELKEKYKNKKINLYLDEIKENILNNIEKFQEKKEKETPVIPGLVIRPAKDNFKEYEVNVIVDNSETKNSPIIIETNPSYKNLFGSIEKTLDKFGHWRTDFTRIKVGSLLRANGGFLVLNAYDTLIEPGVWPALKRSLLHRKIITQTYDPFYMFTTSALKPEPIECNTKVIMIGDPFLYYLLYSGDEDFKKIFKVRADFDSITKKDNNSIYQYTCFIQNICQREKLRPFDKSGLSAIIEYAVRLSGRQNKMSTQFNNLVDVLREASYWAKEDDSPIVNEKYVDKAINEKIERLRLVEEKIQEMIEDGTIMIDCQGAVTGQVNGLTVYDLGEYSFGKPTRITAKTSMGRAGIINIEREADLSGKTHNKGVLILSGYLRAKYAQDKPLTVSASICFEQSYSGVEGDSASSTEVYALLSSLADLPLRQDIAITGSINQNGEIQPIGGVNQKIEGFYEVCKSKTLTGTQGVIIPALNILDLMLRKDVVEAIKEGKFHVYPIKTIDQGIEILTGVKAGERKNDGNFEEDTVNYLVDKKLTEFAKKLKEFGTEMK</sequence>
<keyword evidence="2" id="KW-0378">Hydrolase</keyword>
<evidence type="ECO:0000313" key="5">
    <source>
        <dbReference type="EMBL" id="OIP73220.1"/>
    </source>
</evidence>
<evidence type="ECO:0000313" key="9">
    <source>
        <dbReference type="Proteomes" id="UP000228560"/>
    </source>
</evidence>
<comment type="similarity">
    <text evidence="2">Belongs to the peptidase S16 family.</text>
</comment>
<comment type="catalytic activity">
    <reaction evidence="2">
        <text>Hydrolysis of proteins in presence of ATP.</text>
        <dbReference type="EC" id="3.4.21.53"/>
    </reaction>
</comment>
<dbReference type="InterPro" id="IPR020568">
    <property type="entry name" value="Ribosomal_Su5_D2-typ_SF"/>
</dbReference>
<dbReference type="AlphaFoldDB" id="A0A1J5GLS8"/>
<evidence type="ECO:0000256" key="1">
    <source>
        <dbReference type="ARBA" id="ARBA00022670"/>
    </source>
</evidence>
<dbReference type="Pfam" id="PF05362">
    <property type="entry name" value="Lon_C"/>
    <property type="match status" value="1"/>
</dbReference>
<dbReference type="Pfam" id="PF20436">
    <property type="entry name" value="LonB_AAA-LID"/>
    <property type="match status" value="1"/>
</dbReference>
<dbReference type="PROSITE" id="PS51786">
    <property type="entry name" value="LON_PROTEOLYTIC"/>
    <property type="match status" value="1"/>
</dbReference>